<dbReference type="CDD" id="cd02440">
    <property type="entry name" value="AdoMet_MTases"/>
    <property type="match status" value="1"/>
</dbReference>
<name>A0A926VA80_9CYAN</name>
<dbReference type="SUPFAM" id="SSF53335">
    <property type="entry name" value="S-adenosyl-L-methionine-dependent methyltransferases"/>
    <property type="match status" value="1"/>
</dbReference>
<sequence>MNFDEKLVEILKGKFDYEQSPICATPSGNYFWYRKRQEVIKLFKRNLHLFDLNQTEKSAPYLFVDVGCGESIDLFLIRQFLEKHSSGWRLIGLEAEPTALEVANLKKKYYNVDNVDIIACDVTKNLPFKDGEVNVVYCSEVIEHLIDPELFIKEIKRITKPNGYLIITTPNEPNVFQGAYWSRNRLDRMRAEMQAMKEQSQKVNIETENVFLHGHVSLKTISEWDNTLEKIGFKIVDRGRGAVTYGATPFYDNAWILGGRFLLEAFLDLLPRQWVCNLSDQLIGLYRLEK</sequence>
<evidence type="ECO:0000259" key="1">
    <source>
        <dbReference type="Pfam" id="PF13847"/>
    </source>
</evidence>
<dbReference type="Proteomes" id="UP000641646">
    <property type="component" value="Unassembled WGS sequence"/>
</dbReference>
<reference evidence="2" key="1">
    <citation type="journal article" date="2015" name="ISME J.">
        <title>Draft Genome Sequence of Streptomyces incarnatus NRRL8089, which Produces the Nucleoside Antibiotic Sinefungin.</title>
        <authorList>
            <person name="Oshima K."/>
            <person name="Hattori M."/>
            <person name="Shimizu H."/>
            <person name="Fukuda K."/>
            <person name="Nemoto M."/>
            <person name="Inagaki K."/>
            <person name="Tamura T."/>
        </authorList>
    </citation>
    <scope>NUCLEOTIDE SEQUENCE</scope>
    <source>
        <strain evidence="2">FACHB-1375</strain>
    </source>
</reference>
<organism evidence="2 3">
    <name type="scientific">Aerosakkonema funiforme FACHB-1375</name>
    <dbReference type="NCBI Taxonomy" id="2949571"/>
    <lineage>
        <taxon>Bacteria</taxon>
        <taxon>Bacillati</taxon>
        <taxon>Cyanobacteriota</taxon>
        <taxon>Cyanophyceae</taxon>
        <taxon>Oscillatoriophycideae</taxon>
        <taxon>Aerosakkonematales</taxon>
        <taxon>Aerosakkonemataceae</taxon>
        <taxon>Aerosakkonema</taxon>
    </lineage>
</organism>
<evidence type="ECO:0000313" key="3">
    <source>
        <dbReference type="Proteomes" id="UP000641646"/>
    </source>
</evidence>
<proteinExistence type="predicted"/>
<dbReference type="RefSeq" id="WP_190461362.1">
    <property type="nucleotide sequence ID" value="NZ_JACJPW010000002.1"/>
</dbReference>
<comment type="caution">
    <text evidence="2">The sequence shown here is derived from an EMBL/GenBank/DDBJ whole genome shotgun (WGS) entry which is preliminary data.</text>
</comment>
<dbReference type="AlphaFoldDB" id="A0A926VA80"/>
<evidence type="ECO:0000313" key="2">
    <source>
        <dbReference type="EMBL" id="MBD2179805.1"/>
    </source>
</evidence>
<keyword evidence="2" id="KW-0489">Methyltransferase</keyword>
<keyword evidence="3" id="KW-1185">Reference proteome</keyword>
<dbReference type="InterPro" id="IPR025714">
    <property type="entry name" value="Methyltranfer_dom"/>
</dbReference>
<reference evidence="2" key="2">
    <citation type="submission" date="2020-08" db="EMBL/GenBank/DDBJ databases">
        <authorList>
            <person name="Chen M."/>
            <person name="Teng W."/>
            <person name="Zhao L."/>
            <person name="Hu C."/>
            <person name="Zhou Y."/>
            <person name="Han B."/>
            <person name="Song L."/>
            <person name="Shu W."/>
        </authorList>
    </citation>
    <scope>NUCLEOTIDE SEQUENCE</scope>
    <source>
        <strain evidence="2">FACHB-1375</strain>
    </source>
</reference>
<dbReference type="EMBL" id="JACJPW010000002">
    <property type="protein sequence ID" value="MBD2179805.1"/>
    <property type="molecule type" value="Genomic_DNA"/>
</dbReference>
<keyword evidence="2" id="KW-0808">Transferase</keyword>
<accession>A0A926VA80</accession>
<protein>
    <submittedName>
        <fullName evidence="2">Class I SAM-dependent methyltransferase</fullName>
    </submittedName>
</protein>
<gene>
    <name evidence="2" type="ORF">H6G03_01545</name>
</gene>
<dbReference type="GO" id="GO:0032259">
    <property type="term" value="P:methylation"/>
    <property type="evidence" value="ECO:0007669"/>
    <property type="project" value="UniProtKB-KW"/>
</dbReference>
<feature type="domain" description="Methyltransferase" evidence="1">
    <location>
        <begin position="63"/>
        <end position="201"/>
    </location>
</feature>
<dbReference type="PANTHER" id="PTHR43591">
    <property type="entry name" value="METHYLTRANSFERASE"/>
    <property type="match status" value="1"/>
</dbReference>
<dbReference type="Pfam" id="PF13847">
    <property type="entry name" value="Methyltransf_31"/>
    <property type="match status" value="1"/>
</dbReference>
<dbReference type="InterPro" id="IPR029063">
    <property type="entry name" value="SAM-dependent_MTases_sf"/>
</dbReference>
<dbReference type="GO" id="GO:0008168">
    <property type="term" value="F:methyltransferase activity"/>
    <property type="evidence" value="ECO:0007669"/>
    <property type="project" value="UniProtKB-KW"/>
</dbReference>
<dbReference type="Gene3D" id="3.40.50.150">
    <property type="entry name" value="Vaccinia Virus protein VP39"/>
    <property type="match status" value="1"/>
</dbReference>